<reference evidence="1 2" key="1">
    <citation type="journal article" date="2011" name="Front. Microbiol.">
        <title>Genomic signatures of strain selection and enhancement in Bacillus atrophaeus var. globigii, a historical biowarfare simulant.</title>
        <authorList>
            <person name="Gibbons H.S."/>
            <person name="Broomall S.M."/>
            <person name="McNew L.A."/>
            <person name="Daligault H."/>
            <person name="Chapman C."/>
            <person name="Bruce D."/>
            <person name="Karavis M."/>
            <person name="Krepps M."/>
            <person name="McGregor P.A."/>
            <person name="Hong C."/>
            <person name="Park K.H."/>
            <person name="Akmal A."/>
            <person name="Feldman A."/>
            <person name="Lin J.S."/>
            <person name="Chang W.E."/>
            <person name="Higgs B.W."/>
            <person name="Demirev P."/>
            <person name="Lindquist J."/>
            <person name="Liem A."/>
            <person name="Fochler E."/>
            <person name="Read T.D."/>
            <person name="Tapia R."/>
            <person name="Johnson S."/>
            <person name="Bishop-Lilly K.A."/>
            <person name="Detter C."/>
            <person name="Han C."/>
            <person name="Sozhamannan S."/>
            <person name="Rosenzweig C.N."/>
            <person name="Skowronski E.W."/>
        </authorList>
    </citation>
    <scope>NUCLEOTIDE SEQUENCE [LARGE SCALE GENOMIC DNA]</scope>
    <source>
        <strain evidence="1 2">TPS4-2</strain>
    </source>
</reference>
<dbReference type="InterPro" id="IPR013078">
    <property type="entry name" value="His_Pase_superF_clade-1"/>
</dbReference>
<dbReference type="RefSeq" id="WP_126751073.1">
    <property type="nucleotide sequence ID" value="NZ_JBHUMT010000016.1"/>
</dbReference>
<dbReference type="GO" id="GO:0101006">
    <property type="term" value="F:protein histidine phosphatase activity"/>
    <property type="evidence" value="ECO:0007669"/>
    <property type="project" value="InterPro"/>
</dbReference>
<sequence length="160" mass="18051">MKLYIMRHGEAHYPKGSYSDRERRLTPEGEREVLTTTRWLVERHREVDCVFVSPYLRAQQTATVLFSELKTKHRENCDAITPDGHAAAVVSWLAAEIETHGYETVVLVSHMPLVSYLVHELDASVQPPIFPTAGIAVIEFSPETLTGKFQQLMIAEKCAG</sequence>
<name>A0A432YVP5_9GAMM</name>
<comment type="caution">
    <text evidence="1">The sequence shown here is derived from an EMBL/GenBank/DDBJ whole genome shotgun (WGS) entry which is preliminary data.</text>
</comment>
<dbReference type="SUPFAM" id="SSF53254">
    <property type="entry name" value="Phosphoglycerate mutase-like"/>
    <property type="match status" value="1"/>
</dbReference>
<organism evidence="1 2">
    <name type="scientific">Idiomarina piscisalsi</name>
    <dbReference type="NCBI Taxonomy" id="1096243"/>
    <lineage>
        <taxon>Bacteria</taxon>
        <taxon>Pseudomonadati</taxon>
        <taxon>Pseudomonadota</taxon>
        <taxon>Gammaproteobacteria</taxon>
        <taxon>Alteromonadales</taxon>
        <taxon>Idiomarinaceae</taxon>
        <taxon>Idiomarina</taxon>
    </lineage>
</organism>
<evidence type="ECO:0000313" key="1">
    <source>
        <dbReference type="EMBL" id="RUO67399.1"/>
    </source>
</evidence>
<dbReference type="SMART" id="SM00855">
    <property type="entry name" value="PGAM"/>
    <property type="match status" value="1"/>
</dbReference>
<dbReference type="AlphaFoldDB" id="A0A432YVP5"/>
<dbReference type="Pfam" id="PF00300">
    <property type="entry name" value="His_Phos_1"/>
    <property type="match status" value="1"/>
</dbReference>
<dbReference type="CDD" id="cd07067">
    <property type="entry name" value="HP_PGM_like"/>
    <property type="match status" value="1"/>
</dbReference>
<protein>
    <submittedName>
        <fullName evidence="1">Phosphohistidine phosphatase SixA</fullName>
    </submittedName>
</protein>
<dbReference type="InterPro" id="IPR050275">
    <property type="entry name" value="PGM_Phosphatase"/>
</dbReference>
<dbReference type="EMBL" id="PIQA01000001">
    <property type="protein sequence ID" value="RUO67399.1"/>
    <property type="molecule type" value="Genomic_DNA"/>
</dbReference>
<accession>A0A432YVP5</accession>
<dbReference type="InterPro" id="IPR004449">
    <property type="entry name" value="SixA"/>
</dbReference>
<dbReference type="PANTHER" id="PTHR48100">
    <property type="entry name" value="BROAD-SPECIFICITY PHOSPHATASE YOR283W-RELATED"/>
    <property type="match status" value="1"/>
</dbReference>
<dbReference type="NCBIfam" id="TIGR00249">
    <property type="entry name" value="sixA"/>
    <property type="match status" value="1"/>
</dbReference>
<gene>
    <name evidence="1" type="primary">sixA</name>
    <name evidence="1" type="ORF">CWI73_00590</name>
</gene>
<dbReference type="InterPro" id="IPR029033">
    <property type="entry name" value="His_PPase_superfam"/>
</dbReference>
<proteinExistence type="predicted"/>
<evidence type="ECO:0000313" key="2">
    <source>
        <dbReference type="Proteomes" id="UP000288361"/>
    </source>
</evidence>
<dbReference type="GO" id="GO:0005737">
    <property type="term" value="C:cytoplasm"/>
    <property type="evidence" value="ECO:0007669"/>
    <property type="project" value="InterPro"/>
</dbReference>
<dbReference type="Gene3D" id="3.40.50.1240">
    <property type="entry name" value="Phosphoglycerate mutase-like"/>
    <property type="match status" value="1"/>
</dbReference>
<dbReference type="Proteomes" id="UP000288361">
    <property type="component" value="Unassembled WGS sequence"/>
</dbReference>